<proteinExistence type="predicted"/>
<reference evidence="1" key="1">
    <citation type="journal article" date="2019" name="Sci. Rep.">
        <title>Draft genome of Tanacetum cinerariifolium, the natural source of mosquito coil.</title>
        <authorList>
            <person name="Yamashiro T."/>
            <person name="Shiraishi A."/>
            <person name="Satake H."/>
            <person name="Nakayama K."/>
        </authorList>
    </citation>
    <scope>NUCLEOTIDE SEQUENCE</scope>
</reference>
<dbReference type="PANTHER" id="PTHR37610:SF97">
    <property type="entry name" value="RETROTRANSPOSON GAG DOMAIN-CONTAINING PROTEIN"/>
    <property type="match status" value="1"/>
</dbReference>
<sequence length="137" mass="15851">MMIALNAKNKLKIVTDEYIEPEVGSRLRALWERTNDMIISWILNTFAEQISNSLNFFNTAAGLWNESQEHYSQLDEAPYMCVYACSYENGIVNGERDQRKRLVQFLMGLDECYANVRGQILLMQPMLTVAKAYSLIR</sequence>
<evidence type="ECO:0000313" key="1">
    <source>
        <dbReference type="EMBL" id="GEU60519.1"/>
    </source>
</evidence>
<protein>
    <submittedName>
        <fullName evidence="1">UBN2_3 domain-containing protein</fullName>
    </submittedName>
</protein>
<dbReference type="EMBL" id="BKCJ010004349">
    <property type="protein sequence ID" value="GEU60519.1"/>
    <property type="molecule type" value="Genomic_DNA"/>
</dbReference>
<name>A0A6L2LHH7_TANCI</name>
<organism evidence="1">
    <name type="scientific">Tanacetum cinerariifolium</name>
    <name type="common">Dalmatian daisy</name>
    <name type="synonym">Chrysanthemum cinerariifolium</name>
    <dbReference type="NCBI Taxonomy" id="118510"/>
    <lineage>
        <taxon>Eukaryota</taxon>
        <taxon>Viridiplantae</taxon>
        <taxon>Streptophyta</taxon>
        <taxon>Embryophyta</taxon>
        <taxon>Tracheophyta</taxon>
        <taxon>Spermatophyta</taxon>
        <taxon>Magnoliopsida</taxon>
        <taxon>eudicotyledons</taxon>
        <taxon>Gunneridae</taxon>
        <taxon>Pentapetalae</taxon>
        <taxon>asterids</taxon>
        <taxon>campanulids</taxon>
        <taxon>Asterales</taxon>
        <taxon>Asteraceae</taxon>
        <taxon>Asteroideae</taxon>
        <taxon>Anthemideae</taxon>
        <taxon>Anthemidinae</taxon>
        <taxon>Tanacetum</taxon>
    </lineage>
</organism>
<dbReference type="AlphaFoldDB" id="A0A6L2LHH7"/>
<accession>A0A6L2LHH7</accession>
<dbReference type="PANTHER" id="PTHR37610">
    <property type="entry name" value="CCHC-TYPE DOMAIN-CONTAINING PROTEIN"/>
    <property type="match status" value="1"/>
</dbReference>
<gene>
    <name evidence="1" type="ORF">Tci_032497</name>
</gene>
<comment type="caution">
    <text evidence="1">The sequence shown here is derived from an EMBL/GenBank/DDBJ whole genome shotgun (WGS) entry which is preliminary data.</text>
</comment>